<protein>
    <recommendedName>
        <fullName evidence="1">Rad60/SUMO-like domain-containing protein</fullName>
    </recommendedName>
</protein>
<organism evidence="2 3">
    <name type="scientific">Vicia faba</name>
    <name type="common">Broad bean</name>
    <name type="synonym">Faba vulgaris</name>
    <dbReference type="NCBI Taxonomy" id="3906"/>
    <lineage>
        <taxon>Eukaryota</taxon>
        <taxon>Viridiplantae</taxon>
        <taxon>Streptophyta</taxon>
        <taxon>Embryophyta</taxon>
        <taxon>Tracheophyta</taxon>
        <taxon>Spermatophyta</taxon>
        <taxon>Magnoliopsida</taxon>
        <taxon>eudicotyledons</taxon>
        <taxon>Gunneridae</taxon>
        <taxon>Pentapetalae</taxon>
        <taxon>rosids</taxon>
        <taxon>fabids</taxon>
        <taxon>Fabales</taxon>
        <taxon>Fabaceae</taxon>
        <taxon>Papilionoideae</taxon>
        <taxon>50 kb inversion clade</taxon>
        <taxon>NPAAA clade</taxon>
        <taxon>Hologalegina</taxon>
        <taxon>IRL clade</taxon>
        <taxon>Fabeae</taxon>
        <taxon>Vicia</taxon>
    </lineage>
</organism>
<evidence type="ECO:0000259" key="1">
    <source>
        <dbReference type="Pfam" id="PF11976"/>
    </source>
</evidence>
<dbReference type="EMBL" id="OX451736">
    <property type="protein sequence ID" value="CAI8586174.1"/>
    <property type="molecule type" value="Genomic_DNA"/>
</dbReference>
<reference evidence="2 3" key="1">
    <citation type="submission" date="2023-01" db="EMBL/GenBank/DDBJ databases">
        <authorList>
            <person name="Kreplak J."/>
        </authorList>
    </citation>
    <scope>NUCLEOTIDE SEQUENCE [LARGE SCALE GENOMIC DNA]</scope>
</reference>
<dbReference type="InterPro" id="IPR022617">
    <property type="entry name" value="Rad60/SUMO-like_dom"/>
</dbReference>
<sequence>MSNMASNDDKLASKGKSLVKAEDDGIVYVKISIKGLDGRELFFKVNQDKFLVRAFKKYCEEMELEYHTMQFLLDDGQRIRGEHQTPKMLNVENGAEITAANPQTGGGGPTL</sequence>
<dbReference type="Proteomes" id="UP001157006">
    <property type="component" value="Chromosome 1L"/>
</dbReference>
<name>A0AAV0YKW3_VICFA</name>
<evidence type="ECO:0000313" key="3">
    <source>
        <dbReference type="Proteomes" id="UP001157006"/>
    </source>
</evidence>
<dbReference type="Gene3D" id="3.10.20.90">
    <property type="entry name" value="Phosphatidylinositol 3-kinase Catalytic Subunit, Chain A, domain 1"/>
    <property type="match status" value="1"/>
</dbReference>
<keyword evidence="3" id="KW-1185">Reference proteome</keyword>
<dbReference type="InterPro" id="IPR029071">
    <property type="entry name" value="Ubiquitin-like_domsf"/>
</dbReference>
<dbReference type="AlphaFoldDB" id="A0AAV0YKW3"/>
<dbReference type="SUPFAM" id="SSF54236">
    <property type="entry name" value="Ubiquitin-like"/>
    <property type="match status" value="1"/>
</dbReference>
<dbReference type="Pfam" id="PF11976">
    <property type="entry name" value="Rad60-SLD"/>
    <property type="match status" value="1"/>
</dbReference>
<accession>A0AAV0YKW3</accession>
<proteinExistence type="predicted"/>
<gene>
    <name evidence="2" type="ORF">VFH_I241680</name>
</gene>
<evidence type="ECO:0000313" key="2">
    <source>
        <dbReference type="EMBL" id="CAI8586174.1"/>
    </source>
</evidence>
<dbReference type="CDD" id="cd01763">
    <property type="entry name" value="Ubl_SUMO_like"/>
    <property type="match status" value="1"/>
</dbReference>
<feature type="domain" description="Rad60/SUMO-like" evidence="1">
    <location>
        <begin position="30"/>
        <end position="97"/>
    </location>
</feature>
<dbReference type="PANTHER" id="PTHR10562">
    <property type="entry name" value="SMALL UBIQUITIN-RELATED MODIFIER"/>
    <property type="match status" value="1"/>
</dbReference>